<proteinExistence type="inferred from homology"/>
<dbReference type="Gene3D" id="2.60.40.3330">
    <property type="match status" value="1"/>
</dbReference>
<dbReference type="WBParaSite" id="ACRNAN_scaffold1425.g15715.t1">
    <property type="protein sequence ID" value="ACRNAN_scaffold1425.g15715.t1"/>
    <property type="gene ID" value="ACRNAN_scaffold1425.g15715"/>
</dbReference>
<dbReference type="GO" id="GO:0009986">
    <property type="term" value="C:cell surface"/>
    <property type="evidence" value="ECO:0007669"/>
    <property type="project" value="InterPro"/>
</dbReference>
<evidence type="ECO:0000313" key="6">
    <source>
        <dbReference type="Proteomes" id="UP000887540"/>
    </source>
</evidence>
<evidence type="ECO:0000313" key="7">
    <source>
        <dbReference type="WBParaSite" id="ACRNAN_scaffold1425.g15715.t1"/>
    </source>
</evidence>
<organism evidence="6 7">
    <name type="scientific">Acrobeloides nanus</name>
    <dbReference type="NCBI Taxonomy" id="290746"/>
    <lineage>
        <taxon>Eukaryota</taxon>
        <taxon>Metazoa</taxon>
        <taxon>Ecdysozoa</taxon>
        <taxon>Nematoda</taxon>
        <taxon>Chromadorea</taxon>
        <taxon>Rhabditida</taxon>
        <taxon>Tylenchina</taxon>
        <taxon>Cephalobomorpha</taxon>
        <taxon>Cephaloboidea</taxon>
        <taxon>Cephalobidae</taxon>
        <taxon>Acrobeloides</taxon>
    </lineage>
</organism>
<evidence type="ECO:0000256" key="3">
    <source>
        <dbReference type="ARBA" id="ARBA00022525"/>
    </source>
</evidence>
<comment type="subcellular location">
    <subcellularLocation>
        <location evidence="1">Secreted</location>
    </subcellularLocation>
</comment>
<keyword evidence="3" id="KW-0964">Secreted</keyword>
<comment type="similarity">
    <text evidence="2">Belongs to the nematode transthyretin-like family.</text>
</comment>
<reference evidence="7" key="1">
    <citation type="submission" date="2022-11" db="UniProtKB">
        <authorList>
            <consortium name="WormBaseParasite"/>
        </authorList>
    </citation>
    <scope>IDENTIFICATION</scope>
</reference>
<feature type="signal peptide" evidence="5">
    <location>
        <begin position="1"/>
        <end position="18"/>
    </location>
</feature>
<dbReference type="PANTHER" id="PTHR21700">
    <property type="entry name" value="TRANSTHYRETIN-LIKE FAMILY PROTEIN-RELATED"/>
    <property type="match status" value="1"/>
</dbReference>
<name>A0A914CSX4_9BILA</name>
<sequence length="142" mass="16145">MKLLICLLLTSSLALSYAKLQTARATGQLVCAGVPVRFANVTIWEKDTMDPDDKFGTVKTDIRGHFDISMEESEITKIKPYLVITHKCNAKHDNCHRESTFNIPEKYVFEKAKTPHEPWNAGKIELHVDARDGDKRICDKKN</sequence>
<dbReference type="Proteomes" id="UP000887540">
    <property type="component" value="Unplaced"/>
</dbReference>
<keyword evidence="4 5" id="KW-0732">Signal</keyword>
<dbReference type="InterPro" id="IPR001534">
    <property type="entry name" value="Transthyretin-like"/>
</dbReference>
<evidence type="ECO:0000256" key="2">
    <source>
        <dbReference type="ARBA" id="ARBA00010112"/>
    </source>
</evidence>
<dbReference type="PANTHER" id="PTHR21700:SF30">
    <property type="entry name" value="TRANSTHYRETIN-LIKE FAMILY PROTEIN"/>
    <property type="match status" value="1"/>
</dbReference>
<evidence type="ECO:0000256" key="1">
    <source>
        <dbReference type="ARBA" id="ARBA00004613"/>
    </source>
</evidence>
<dbReference type="Pfam" id="PF01060">
    <property type="entry name" value="TTR-52"/>
    <property type="match status" value="1"/>
</dbReference>
<dbReference type="InterPro" id="IPR038479">
    <property type="entry name" value="Transthyretin-like_sf"/>
</dbReference>
<accession>A0A914CSX4</accession>
<dbReference type="GO" id="GO:0005576">
    <property type="term" value="C:extracellular region"/>
    <property type="evidence" value="ECO:0007669"/>
    <property type="project" value="UniProtKB-SubCell"/>
</dbReference>
<protein>
    <submittedName>
        <fullName evidence="7">Uncharacterized protein</fullName>
    </submittedName>
</protein>
<dbReference type="AlphaFoldDB" id="A0A914CSX4"/>
<keyword evidence="6" id="KW-1185">Reference proteome</keyword>
<evidence type="ECO:0000256" key="4">
    <source>
        <dbReference type="ARBA" id="ARBA00022729"/>
    </source>
</evidence>
<evidence type="ECO:0000256" key="5">
    <source>
        <dbReference type="SAM" id="SignalP"/>
    </source>
</evidence>
<feature type="chain" id="PRO_5036825440" evidence="5">
    <location>
        <begin position="19"/>
        <end position="142"/>
    </location>
</feature>